<dbReference type="InterPro" id="IPR037055">
    <property type="entry name" value="MHC_I-like_Ag-recog_sf"/>
</dbReference>
<dbReference type="FunFam" id="3.30.500.10:FF:000001">
    <property type="entry name" value="H-2 class I histocompatibility antigen, alpha chain"/>
    <property type="match status" value="1"/>
</dbReference>
<keyword evidence="1" id="KW-0325">Glycoprotein</keyword>
<gene>
    <name evidence="4" type="ORF">AALO_G00142600</name>
</gene>
<evidence type="ECO:0000259" key="3">
    <source>
        <dbReference type="Pfam" id="PF00129"/>
    </source>
</evidence>
<evidence type="ECO:0000256" key="2">
    <source>
        <dbReference type="RuleBase" id="RU004439"/>
    </source>
</evidence>
<dbReference type="InterPro" id="IPR050208">
    <property type="entry name" value="MHC_class-I_related"/>
</dbReference>
<dbReference type="Proteomes" id="UP000823561">
    <property type="component" value="Chromosome 10"/>
</dbReference>
<dbReference type="GO" id="GO:0009897">
    <property type="term" value="C:external side of plasma membrane"/>
    <property type="evidence" value="ECO:0007669"/>
    <property type="project" value="TreeGrafter"/>
</dbReference>
<reference evidence="4" key="1">
    <citation type="submission" date="2020-10" db="EMBL/GenBank/DDBJ databases">
        <title>Chromosome-scale genome assembly of the Allis shad, Alosa alosa.</title>
        <authorList>
            <person name="Margot Z."/>
            <person name="Christophe K."/>
            <person name="Cabau C."/>
            <person name="Louis A."/>
            <person name="Berthelot C."/>
            <person name="Parey E."/>
            <person name="Roest Crollius H."/>
            <person name="Montfort J."/>
            <person name="Robinson-Rechavi M."/>
            <person name="Bucao C."/>
            <person name="Bouchez O."/>
            <person name="Gislard M."/>
            <person name="Lluch J."/>
            <person name="Milhes M."/>
            <person name="Lampietro C."/>
            <person name="Lopez Roques C."/>
            <person name="Donnadieu C."/>
            <person name="Braasch I."/>
            <person name="Desvignes T."/>
            <person name="Postlethwait J."/>
            <person name="Bobe J."/>
            <person name="Guiguen Y."/>
        </authorList>
    </citation>
    <scope>NUCLEOTIDE SEQUENCE</scope>
    <source>
        <strain evidence="4">M-15738</strain>
        <tissue evidence="4">Blood</tissue>
    </source>
</reference>
<dbReference type="InterPro" id="IPR011162">
    <property type="entry name" value="MHC_I/II-like_Ag-recog"/>
</dbReference>
<proteinExistence type="inferred from homology"/>
<organism evidence="4 5">
    <name type="scientific">Alosa alosa</name>
    <name type="common">allis shad</name>
    <dbReference type="NCBI Taxonomy" id="278164"/>
    <lineage>
        <taxon>Eukaryota</taxon>
        <taxon>Metazoa</taxon>
        <taxon>Chordata</taxon>
        <taxon>Craniata</taxon>
        <taxon>Vertebrata</taxon>
        <taxon>Euteleostomi</taxon>
        <taxon>Actinopterygii</taxon>
        <taxon>Neopterygii</taxon>
        <taxon>Teleostei</taxon>
        <taxon>Clupei</taxon>
        <taxon>Clupeiformes</taxon>
        <taxon>Clupeoidei</taxon>
        <taxon>Clupeidae</taxon>
        <taxon>Alosa</taxon>
    </lineage>
</organism>
<evidence type="ECO:0000256" key="1">
    <source>
        <dbReference type="ARBA" id="ARBA00023180"/>
    </source>
</evidence>
<dbReference type="InterPro" id="IPR001039">
    <property type="entry name" value="MHC_I_a_a1/a2"/>
</dbReference>
<protein>
    <recommendedName>
        <fullName evidence="3">MHC class I-like antigen recognition-like domain-containing protein</fullName>
    </recommendedName>
</protein>
<dbReference type="Gene3D" id="3.30.500.10">
    <property type="entry name" value="MHC class I-like antigen recognition-like"/>
    <property type="match status" value="1"/>
</dbReference>
<dbReference type="GO" id="GO:0005615">
    <property type="term" value="C:extracellular space"/>
    <property type="evidence" value="ECO:0007669"/>
    <property type="project" value="TreeGrafter"/>
</dbReference>
<evidence type="ECO:0000313" key="4">
    <source>
        <dbReference type="EMBL" id="KAG5275012.1"/>
    </source>
</evidence>
<accession>A0AAV6GLZ3</accession>
<dbReference type="SUPFAM" id="SSF54452">
    <property type="entry name" value="MHC antigen-recognition domain"/>
    <property type="match status" value="1"/>
</dbReference>
<dbReference type="InterPro" id="IPR011161">
    <property type="entry name" value="MHC_I-like_Ag-recog"/>
</dbReference>
<dbReference type="EMBL" id="JADWDJ010000010">
    <property type="protein sequence ID" value="KAG5275012.1"/>
    <property type="molecule type" value="Genomic_DNA"/>
</dbReference>
<keyword evidence="5" id="KW-1185">Reference proteome</keyword>
<name>A0AAV6GLZ3_9TELE</name>
<feature type="domain" description="MHC class I-like antigen recognition-like" evidence="3">
    <location>
        <begin position="7"/>
        <end position="165"/>
    </location>
</feature>
<dbReference type="PRINTS" id="PR01638">
    <property type="entry name" value="MHCCLASSI"/>
</dbReference>
<sequence length="202" mass="22888">MATPGIPGFPEFVAVGMVDDVAVCYYDSNTQRIAPMQRWMEDNLDQQYWEEETKLARTAKQALKADIEILKLRFNQTDGAHVFQRMYGCHYDDGKDTSGSEQYGYEGADFISLDLANMRWVASVPQAVPTKHKWDRLDSQVQGRKAYFSQDCTDWLKKYVQYGSSCLGRKVPPDVSVFLSCSYSSPVVCHATGFYPDGVMIT</sequence>
<comment type="similarity">
    <text evidence="2">Belongs to the MHC class I family.</text>
</comment>
<dbReference type="GO" id="GO:0006955">
    <property type="term" value="P:immune response"/>
    <property type="evidence" value="ECO:0007669"/>
    <property type="project" value="TreeGrafter"/>
</dbReference>
<dbReference type="PANTHER" id="PTHR16675">
    <property type="entry name" value="MHC CLASS I-RELATED"/>
    <property type="match status" value="1"/>
</dbReference>
<evidence type="ECO:0000313" key="5">
    <source>
        <dbReference type="Proteomes" id="UP000823561"/>
    </source>
</evidence>
<dbReference type="AlphaFoldDB" id="A0AAV6GLZ3"/>
<dbReference type="Pfam" id="PF00129">
    <property type="entry name" value="MHC_I"/>
    <property type="match status" value="1"/>
</dbReference>
<dbReference type="PANTHER" id="PTHR16675:SF237">
    <property type="entry name" value="MHC CLASS I ANTIGEN TRANSCRIPT VARIANT 1-RELATED"/>
    <property type="match status" value="1"/>
</dbReference>
<comment type="caution">
    <text evidence="4">The sequence shown here is derived from an EMBL/GenBank/DDBJ whole genome shotgun (WGS) entry which is preliminary data.</text>
</comment>